<dbReference type="AlphaFoldDB" id="A0AAV4WAQ5"/>
<keyword evidence="2" id="KW-1185">Reference proteome</keyword>
<protein>
    <recommendedName>
        <fullName evidence="3">Granulins domain-containing protein</fullName>
    </recommendedName>
</protein>
<dbReference type="Proteomes" id="UP001054945">
    <property type="component" value="Unassembled WGS sequence"/>
</dbReference>
<proteinExistence type="predicted"/>
<evidence type="ECO:0000313" key="1">
    <source>
        <dbReference type="EMBL" id="GIY79556.1"/>
    </source>
</evidence>
<dbReference type="EMBL" id="BPLR01015903">
    <property type="protein sequence ID" value="GIY79556.1"/>
    <property type="molecule type" value="Genomic_DNA"/>
</dbReference>
<evidence type="ECO:0008006" key="3">
    <source>
        <dbReference type="Google" id="ProtNLM"/>
    </source>
</evidence>
<comment type="caution">
    <text evidence="1">The sequence shown here is derived from an EMBL/GenBank/DDBJ whole genome shotgun (WGS) entry which is preliminary data.</text>
</comment>
<reference evidence="1 2" key="1">
    <citation type="submission" date="2021-06" db="EMBL/GenBank/DDBJ databases">
        <title>Caerostris extrusa draft genome.</title>
        <authorList>
            <person name="Kono N."/>
            <person name="Arakawa K."/>
        </authorList>
    </citation>
    <scope>NUCLEOTIDE SEQUENCE [LARGE SCALE GENOMIC DNA]</scope>
</reference>
<gene>
    <name evidence="1" type="primary">AVEN_234561_1</name>
    <name evidence="1" type="ORF">CEXT_659041</name>
</gene>
<organism evidence="1 2">
    <name type="scientific">Caerostris extrusa</name>
    <name type="common">Bark spider</name>
    <name type="synonym">Caerostris bankana</name>
    <dbReference type="NCBI Taxonomy" id="172846"/>
    <lineage>
        <taxon>Eukaryota</taxon>
        <taxon>Metazoa</taxon>
        <taxon>Ecdysozoa</taxon>
        <taxon>Arthropoda</taxon>
        <taxon>Chelicerata</taxon>
        <taxon>Arachnida</taxon>
        <taxon>Araneae</taxon>
        <taxon>Araneomorphae</taxon>
        <taxon>Entelegynae</taxon>
        <taxon>Araneoidea</taxon>
        <taxon>Araneidae</taxon>
        <taxon>Caerostris</taxon>
    </lineage>
</organism>
<dbReference type="SUPFAM" id="SSF57277">
    <property type="entry name" value="Granulin repeat"/>
    <property type="match status" value="1"/>
</dbReference>
<name>A0AAV4WAQ5_CAEEX</name>
<evidence type="ECO:0000313" key="2">
    <source>
        <dbReference type="Proteomes" id="UP001054945"/>
    </source>
</evidence>
<sequence length="103" mass="11258">MGCLSKNGKAALLSLENGLDITQPENTMMGQSLKEMGIEICPDKLHMCPATADCCEKDNGKWDCCPKTNGLTQFQASAASIWDSNGPAALPAYKCHWFGCWWK</sequence>
<accession>A0AAV4WAQ5</accession>